<dbReference type="Gene3D" id="3.40.50.720">
    <property type="entry name" value="NAD(P)-binding Rossmann-like Domain"/>
    <property type="match status" value="1"/>
</dbReference>
<dbReference type="RefSeq" id="WP_109817767.1">
    <property type="nucleotide sequence ID" value="NZ_QGKR01000186.1"/>
</dbReference>
<dbReference type="AlphaFoldDB" id="A0A317D5U5"/>
<dbReference type="PANTHER" id="PTHR14239:SF10">
    <property type="entry name" value="REDUCTASE"/>
    <property type="match status" value="1"/>
</dbReference>
<dbReference type="GO" id="GO:0016491">
    <property type="term" value="F:oxidoreductase activity"/>
    <property type="evidence" value="ECO:0007669"/>
    <property type="project" value="UniProtKB-KW"/>
</dbReference>
<protein>
    <submittedName>
        <fullName evidence="3">NADP oxidoreductase</fullName>
    </submittedName>
</protein>
<evidence type="ECO:0000259" key="2">
    <source>
        <dbReference type="Pfam" id="PF03807"/>
    </source>
</evidence>
<dbReference type="SUPFAM" id="SSF51735">
    <property type="entry name" value="NAD(P)-binding Rossmann-fold domains"/>
    <property type="match status" value="1"/>
</dbReference>
<reference evidence="3 4" key="1">
    <citation type="submission" date="2018-05" db="EMBL/GenBank/DDBJ databases">
        <title>Micromonospora atacamensis sp. nov., a novel actinobacteria isolated from high altitude Atacama Desert soil.</title>
        <authorList>
            <person name="Carro L."/>
            <person name="Golinska P."/>
            <person name="Klenk H.-P."/>
            <person name="Goodfellow M."/>
        </authorList>
    </citation>
    <scope>NUCLEOTIDE SEQUENCE [LARGE SCALE GENOMIC DNA]</scope>
    <source>
        <strain evidence="3 4">5R2A7</strain>
    </source>
</reference>
<evidence type="ECO:0000256" key="1">
    <source>
        <dbReference type="ARBA" id="ARBA00023002"/>
    </source>
</evidence>
<dbReference type="InterPro" id="IPR051267">
    <property type="entry name" value="STEAP_metalloreductase"/>
</dbReference>
<accession>A0A317D5U5</accession>
<dbReference type="InterPro" id="IPR036291">
    <property type="entry name" value="NAD(P)-bd_dom_sf"/>
</dbReference>
<comment type="caution">
    <text evidence="3">The sequence shown here is derived from an EMBL/GenBank/DDBJ whole genome shotgun (WGS) entry which is preliminary data.</text>
</comment>
<dbReference type="Pfam" id="PF03807">
    <property type="entry name" value="F420_oxidored"/>
    <property type="match status" value="1"/>
</dbReference>
<feature type="domain" description="Pyrroline-5-carboxylate reductase catalytic N-terminal" evidence="2">
    <location>
        <begin position="4"/>
        <end position="93"/>
    </location>
</feature>
<dbReference type="OrthoDB" id="5738121at2"/>
<dbReference type="PANTHER" id="PTHR14239">
    <property type="entry name" value="DUDULIN-RELATED"/>
    <property type="match status" value="1"/>
</dbReference>
<gene>
    <name evidence="3" type="ORF">DKT68_13535</name>
</gene>
<dbReference type="EMBL" id="QGKR01000186">
    <property type="protein sequence ID" value="PWR09006.1"/>
    <property type="molecule type" value="Genomic_DNA"/>
</dbReference>
<dbReference type="InterPro" id="IPR028939">
    <property type="entry name" value="P5C_Rdtase_cat_N"/>
</dbReference>
<proteinExistence type="predicted"/>
<dbReference type="Proteomes" id="UP000245410">
    <property type="component" value="Unassembled WGS sequence"/>
</dbReference>
<keyword evidence="4" id="KW-1185">Reference proteome</keyword>
<keyword evidence="1" id="KW-0560">Oxidoreductase</keyword>
<name>A0A317D5U5_9ACTN</name>
<sequence>MSSISIIGVGTMARALAARALAGGHAVEVVGRDAAKAKDLAAALGGGATAGTFGSAPAGDIVILAVPNASAVPVVAQYGDALAGKIIIDITNPMKADASGLTTPDGTSAAQEITKAAPASAHVVKAFNTVFGHVLAPGRPLDVLFACDDARAKASVSTFIESLGLRPLDAGGLEMAHWLEGTGLLMVSLARHGVGDFNFSLGVNVLV</sequence>
<evidence type="ECO:0000313" key="4">
    <source>
        <dbReference type="Proteomes" id="UP000245410"/>
    </source>
</evidence>
<evidence type="ECO:0000313" key="3">
    <source>
        <dbReference type="EMBL" id="PWR09006.1"/>
    </source>
</evidence>
<organism evidence="3 4">
    <name type="scientific">Micromonospora acroterricola</name>
    <dbReference type="NCBI Taxonomy" id="2202421"/>
    <lineage>
        <taxon>Bacteria</taxon>
        <taxon>Bacillati</taxon>
        <taxon>Actinomycetota</taxon>
        <taxon>Actinomycetes</taxon>
        <taxon>Micromonosporales</taxon>
        <taxon>Micromonosporaceae</taxon>
        <taxon>Micromonospora</taxon>
    </lineage>
</organism>